<dbReference type="GO" id="GO:0004633">
    <property type="term" value="F:phosphopantothenoylcysteine decarboxylase activity"/>
    <property type="evidence" value="ECO:0007669"/>
    <property type="project" value="UniProtKB-UniRule"/>
</dbReference>
<dbReference type="InterPro" id="IPR005252">
    <property type="entry name" value="CoaBC"/>
</dbReference>
<dbReference type="SUPFAM" id="SSF52507">
    <property type="entry name" value="Homo-oligomeric flavin-containing Cys decarboxylases, HFCD"/>
    <property type="match status" value="1"/>
</dbReference>
<keyword evidence="3" id="KW-0511">Multifunctional enzyme</keyword>
<keyword evidence="1 3" id="KW-0210">Decarboxylase</keyword>
<dbReference type="UniPathway" id="UPA00241">
    <property type="reaction ID" value="UER00353"/>
</dbReference>
<dbReference type="GO" id="GO:0015937">
    <property type="term" value="P:coenzyme A biosynthetic process"/>
    <property type="evidence" value="ECO:0007669"/>
    <property type="project" value="UniProtKB-UniRule"/>
</dbReference>
<feature type="binding site" evidence="3">
    <location>
        <position position="287"/>
    </location>
    <ligand>
        <name>CTP</name>
        <dbReference type="ChEBI" id="CHEBI:37563"/>
    </ligand>
</feature>
<comment type="cofactor">
    <cofactor evidence="3">
        <name>Mg(2+)</name>
        <dbReference type="ChEBI" id="CHEBI:18420"/>
    </cofactor>
</comment>
<keyword evidence="3 4" id="KW-0288">FMN</keyword>
<dbReference type="Gene3D" id="3.40.50.10300">
    <property type="entry name" value="CoaB-like"/>
    <property type="match status" value="1"/>
</dbReference>
<comment type="catalytic activity">
    <reaction evidence="3 4">
        <text>(R)-4'-phosphopantothenate + L-cysteine + CTP = N-[(R)-4-phosphopantothenoyl]-L-cysteine + CMP + diphosphate + H(+)</text>
        <dbReference type="Rhea" id="RHEA:19397"/>
        <dbReference type="ChEBI" id="CHEBI:10986"/>
        <dbReference type="ChEBI" id="CHEBI:15378"/>
        <dbReference type="ChEBI" id="CHEBI:33019"/>
        <dbReference type="ChEBI" id="CHEBI:35235"/>
        <dbReference type="ChEBI" id="CHEBI:37563"/>
        <dbReference type="ChEBI" id="CHEBI:59458"/>
        <dbReference type="ChEBI" id="CHEBI:60377"/>
        <dbReference type="EC" id="6.3.2.5"/>
    </reaction>
</comment>
<dbReference type="AlphaFoldDB" id="A0A2J8B405"/>
<feature type="binding site" evidence="3">
    <location>
        <position position="277"/>
    </location>
    <ligand>
        <name>CTP</name>
        <dbReference type="ChEBI" id="CHEBI:37563"/>
    </ligand>
</feature>
<dbReference type="Pfam" id="PF04127">
    <property type="entry name" value="DFP"/>
    <property type="match status" value="1"/>
</dbReference>
<comment type="pathway">
    <text evidence="3 4">Cofactor biosynthesis; coenzyme A biosynthesis; CoA from (R)-pantothenate: step 2/5.</text>
</comment>
<dbReference type="RefSeq" id="WP_012993641.1">
    <property type="nucleotide sequence ID" value="NZ_NBZD01000001.1"/>
</dbReference>
<dbReference type="OMA" id="AMNVNMY"/>
<feature type="domain" description="Flavoprotein" evidence="5">
    <location>
        <begin position="6"/>
        <end position="177"/>
    </location>
</feature>
<sequence length="403" mass="44026">MLKNRHVLIGITGGIAAYKIPALVSMLTKAGAEVKVMMTQAACEFITPLTLQTMSGHEVHVDMFNQLMNMNVEHIALAKWAEVILLAPATANTIAKYTAGICDNLLTTVLQAARCPVVIAPAMNTYMFNSPANQANLRTLQERGCTMLQPLTDRLACNEVGIGKMPEPASLFEAIITALAPKDLLGIRFVITAGATIEPIDPVRYISNYSTGKMGKALAVAAKRRGAEVSLIYGPAVEDLPNLDEMVPVKTTRDMFAAVTARFPQCDVLIKAAAPADYRPSECAAEKIKKNGKEEWHEIPLTPNPDIAAYCGSIKQNQILVGFAAESINEMEYGLAKLRRKNLDLICVNNIKQAGAGFRTDTNIVTLIDRKGREEKFPLMEKTELADIILDRVAAMRAENKRR</sequence>
<feature type="domain" description="DNA/pantothenate metabolism flavoprotein C-terminal" evidence="6">
    <location>
        <begin position="185"/>
        <end position="395"/>
    </location>
</feature>
<comment type="catalytic activity">
    <reaction evidence="3 4">
        <text>N-[(R)-4-phosphopantothenoyl]-L-cysteine + H(+) = (R)-4'-phosphopantetheine + CO2</text>
        <dbReference type="Rhea" id="RHEA:16793"/>
        <dbReference type="ChEBI" id="CHEBI:15378"/>
        <dbReference type="ChEBI" id="CHEBI:16526"/>
        <dbReference type="ChEBI" id="CHEBI:59458"/>
        <dbReference type="ChEBI" id="CHEBI:61723"/>
        <dbReference type="EC" id="4.1.1.36"/>
    </reaction>
</comment>
<dbReference type="PANTHER" id="PTHR14359">
    <property type="entry name" value="HOMO-OLIGOMERIC FLAVIN CONTAINING CYS DECARBOXYLASE FAMILY"/>
    <property type="match status" value="1"/>
</dbReference>
<proteinExistence type="inferred from homology"/>
<organism evidence="7 8">
    <name type="scientific">Mageeibacillus indolicus</name>
    <dbReference type="NCBI Taxonomy" id="884684"/>
    <lineage>
        <taxon>Bacteria</taxon>
        <taxon>Bacillati</taxon>
        <taxon>Bacillota</taxon>
        <taxon>Clostridia</taxon>
        <taxon>Eubacteriales</taxon>
        <taxon>Oscillospiraceae</taxon>
        <taxon>Mageeibacillus</taxon>
    </lineage>
</organism>
<evidence type="ECO:0000259" key="5">
    <source>
        <dbReference type="Pfam" id="PF02441"/>
    </source>
</evidence>
<comment type="pathway">
    <text evidence="3 4">Cofactor biosynthesis; coenzyme A biosynthesis; CoA from (R)-pantothenate: step 3/5.</text>
</comment>
<dbReference type="InterPro" id="IPR036551">
    <property type="entry name" value="Flavin_trans-like"/>
</dbReference>
<evidence type="ECO:0000313" key="7">
    <source>
        <dbReference type="EMBL" id="PNH19476.1"/>
    </source>
</evidence>
<comment type="caution">
    <text evidence="3">Lacks conserved residue(s) required for the propagation of feature annotation.</text>
</comment>
<dbReference type="SUPFAM" id="SSF102645">
    <property type="entry name" value="CoaB-like"/>
    <property type="match status" value="1"/>
</dbReference>
<feature type="binding site" evidence="3">
    <location>
        <position position="323"/>
    </location>
    <ligand>
        <name>CTP</name>
        <dbReference type="ChEBI" id="CHEBI:37563"/>
    </ligand>
</feature>
<dbReference type="HAMAP" id="MF_02225">
    <property type="entry name" value="CoaBC"/>
    <property type="match status" value="1"/>
</dbReference>
<keyword evidence="3 4" id="KW-0285">Flavoprotein</keyword>
<keyword evidence="3" id="KW-0479">Metal-binding</keyword>
<accession>A0A2J8B405</accession>
<keyword evidence="2 3" id="KW-0456">Lyase</keyword>
<evidence type="ECO:0000256" key="2">
    <source>
        <dbReference type="ARBA" id="ARBA00023239"/>
    </source>
</evidence>
<reference evidence="8" key="1">
    <citation type="submission" date="2017-04" db="EMBL/GenBank/DDBJ databases">
        <authorList>
            <person name="Bumgarner R.E."/>
            <person name="Fredricks D.N."/>
            <person name="Srinivasan S."/>
        </authorList>
    </citation>
    <scope>NUCLEOTIDE SEQUENCE [LARGE SCALE GENOMIC DNA]</scope>
    <source>
        <strain evidence="8">KA00405</strain>
    </source>
</reference>
<gene>
    <name evidence="3" type="primary">coaBC</name>
    <name evidence="7" type="ORF">B7R76_00900</name>
</gene>
<dbReference type="EC" id="4.1.1.36" evidence="3"/>
<dbReference type="Gene3D" id="3.40.50.1950">
    <property type="entry name" value="Flavin prenyltransferase-like"/>
    <property type="match status" value="1"/>
</dbReference>
<feature type="binding site" evidence="3">
    <location>
        <position position="341"/>
    </location>
    <ligand>
        <name>CTP</name>
        <dbReference type="ChEBI" id="CHEBI:37563"/>
    </ligand>
</feature>
<comment type="similarity">
    <text evidence="3 4">In the C-terminal section; belongs to the PPC synthetase family.</text>
</comment>
<comment type="cofactor">
    <cofactor evidence="3">
        <name>FMN</name>
        <dbReference type="ChEBI" id="CHEBI:58210"/>
    </cofactor>
    <text evidence="3">Binds 1 FMN per subunit.</text>
</comment>
<dbReference type="EMBL" id="NBZD01000001">
    <property type="protein sequence ID" value="PNH19476.1"/>
    <property type="molecule type" value="Genomic_DNA"/>
</dbReference>
<feature type="region of interest" description="Phosphopantothenoylcysteine decarboxylase" evidence="3">
    <location>
        <begin position="1"/>
        <end position="188"/>
    </location>
</feature>
<dbReference type="EC" id="6.3.2.5" evidence="3"/>
<protein>
    <recommendedName>
        <fullName evidence="3">Coenzyme A biosynthesis bifunctional protein CoaBC</fullName>
    </recommendedName>
    <alternativeName>
        <fullName evidence="3">DNA/pantothenate metabolism flavoprotein</fullName>
    </alternativeName>
    <alternativeName>
        <fullName evidence="3">Phosphopantothenoylcysteine synthetase/decarboxylase</fullName>
        <shortName evidence="3">PPCS-PPCDC</shortName>
    </alternativeName>
    <domain>
        <recommendedName>
            <fullName evidence="3">Phosphopantothenoylcysteine decarboxylase</fullName>
            <shortName evidence="3">PPC decarboxylase</shortName>
            <shortName evidence="3">PPC-DC</shortName>
            <ecNumber evidence="3">4.1.1.36</ecNumber>
        </recommendedName>
        <alternativeName>
            <fullName evidence="3">CoaC</fullName>
        </alternativeName>
    </domain>
    <domain>
        <recommendedName>
            <fullName evidence="3">Phosphopantothenate--cysteine ligase</fullName>
            <ecNumber evidence="3">6.3.2.5</ecNumber>
        </recommendedName>
        <alternativeName>
            <fullName evidence="3">CoaB</fullName>
        </alternativeName>
        <alternativeName>
            <fullName evidence="3">Phosphopantothenoylcysteine synthetase</fullName>
            <shortName evidence="3">PPC synthetase</shortName>
            <shortName evidence="3">PPC-S</shortName>
        </alternativeName>
    </domain>
</protein>
<dbReference type="InterPro" id="IPR003382">
    <property type="entry name" value="Flavoprotein"/>
</dbReference>
<dbReference type="NCBIfam" id="TIGR00521">
    <property type="entry name" value="coaBC_dfp"/>
    <property type="match status" value="1"/>
</dbReference>
<comment type="similarity">
    <text evidence="3 4">In the N-terminal section; belongs to the HFCD (homo-oligomeric flavin containing Cys decarboxylase) superfamily.</text>
</comment>
<evidence type="ECO:0000256" key="1">
    <source>
        <dbReference type="ARBA" id="ARBA00022793"/>
    </source>
</evidence>
<evidence type="ECO:0000313" key="8">
    <source>
        <dbReference type="Proteomes" id="UP000236394"/>
    </source>
</evidence>
<dbReference type="Proteomes" id="UP000236394">
    <property type="component" value="Unassembled WGS sequence"/>
</dbReference>
<comment type="function">
    <text evidence="3">Catalyzes two sequential steps in the biosynthesis of coenzyme A. In the first step cysteine is conjugated to 4'-phosphopantothenate to form 4-phosphopantothenoylcysteine. In the second step the latter compound is decarboxylated to form 4'-phosphopantotheine.</text>
</comment>
<dbReference type="Pfam" id="PF02441">
    <property type="entry name" value="Flavoprotein"/>
    <property type="match status" value="1"/>
</dbReference>
<dbReference type="GO" id="GO:0010181">
    <property type="term" value="F:FMN binding"/>
    <property type="evidence" value="ECO:0007669"/>
    <property type="project" value="UniProtKB-UniRule"/>
</dbReference>
<comment type="function">
    <text evidence="4">Catalyzes two steps in the biosynthesis of coenzyme A. In the first step cysteine is conjugated to 4'-phosphopantothenate to form 4-phosphopantothenoylcysteine, in the latter compound is decarboxylated to form 4'-phosphopantotheine.</text>
</comment>
<feature type="region of interest" description="Phosphopantothenate--cysteine ligase" evidence="3">
    <location>
        <begin position="189"/>
        <end position="403"/>
    </location>
</feature>
<keyword evidence="3 4" id="KW-0436">Ligase</keyword>
<dbReference type="PANTHER" id="PTHR14359:SF6">
    <property type="entry name" value="PHOSPHOPANTOTHENOYLCYSTEINE DECARBOXYLASE"/>
    <property type="match status" value="1"/>
</dbReference>
<evidence type="ECO:0000256" key="4">
    <source>
        <dbReference type="RuleBase" id="RU364078"/>
    </source>
</evidence>
<comment type="caution">
    <text evidence="7">The sequence shown here is derived from an EMBL/GenBank/DDBJ whole genome shotgun (WGS) entry which is preliminary data.</text>
</comment>
<dbReference type="GO" id="GO:0071513">
    <property type="term" value="C:phosphopantothenoylcysteine decarboxylase complex"/>
    <property type="evidence" value="ECO:0007669"/>
    <property type="project" value="TreeGrafter"/>
</dbReference>
<dbReference type="GO" id="GO:0015941">
    <property type="term" value="P:pantothenate catabolic process"/>
    <property type="evidence" value="ECO:0007669"/>
    <property type="project" value="InterPro"/>
</dbReference>
<keyword evidence="3" id="KW-0460">Magnesium</keyword>
<dbReference type="GO" id="GO:0004632">
    <property type="term" value="F:phosphopantothenate--cysteine ligase activity"/>
    <property type="evidence" value="ECO:0007669"/>
    <property type="project" value="UniProtKB-UniRule"/>
</dbReference>
<feature type="active site" description="Proton donor" evidence="3">
    <location>
        <position position="157"/>
    </location>
</feature>
<evidence type="ECO:0000259" key="6">
    <source>
        <dbReference type="Pfam" id="PF04127"/>
    </source>
</evidence>
<evidence type="ECO:0000256" key="3">
    <source>
        <dbReference type="HAMAP-Rule" id="MF_02225"/>
    </source>
</evidence>
<name>A0A2J8B405_9FIRM</name>
<dbReference type="InterPro" id="IPR035929">
    <property type="entry name" value="CoaB-like_sf"/>
</dbReference>
<dbReference type="InterPro" id="IPR007085">
    <property type="entry name" value="DNA/pantothenate-metab_flavo_C"/>
</dbReference>
<dbReference type="GO" id="GO:0046872">
    <property type="term" value="F:metal ion binding"/>
    <property type="evidence" value="ECO:0007669"/>
    <property type="project" value="UniProtKB-KW"/>
</dbReference>
<feature type="binding site" evidence="3">
    <location>
        <position position="337"/>
    </location>
    <ligand>
        <name>CTP</name>
        <dbReference type="ChEBI" id="CHEBI:37563"/>
    </ligand>
</feature>